<gene>
    <name evidence="3" type="ORF">SNAT2548_LOCUS5247</name>
</gene>
<sequence>MQYHVQLLGICIDCQIWKRLFSGRHGDGIDDDSDSMRVLISRDDIENLGFSQTKRWNVANLQCLSQSDYARMPSGMSSMVASKASRALDLQVEKTKAAQRQIKVLKRTNQAQAKTLIKKQRRIDELVHNSSSLEITTVGKTGKRFSVQGCVATGIRRNLSNIASSDFGVTVLQSISHQRVCRSEIRTGAAVVARMHAQCALAVESMYGLGEDEWGLVTVSFRCDATNSSIWRREKLHVLDVDLGYINNKAAIKEFNADKAFGYTQVVAGKDAEACNGLVLKQLRAVGAPVWDDVITDMHSEHPTFRPNDVFLYFDVTDKGPDQNCRSSVVSVLLEVLSKHMKSRDADDDQPKDGDDYDGVIDVESADEQAKNANIGQVVLKLVTFKLDELQNEYRNLLNRINEIVRRAAELSGCDRLFKDDPASMTSLALIARKVCYQQWAAFQYPYKLLWLLKEKPLRVASDILASQNLDHATQRVRKLCARELQHMAQTGMFMRSGTSDASKHGSILWTIVQMMARLYYAETQSIEGLNSIVKLLGRRCPNISLELLSSRLTIKRMIGQADGVTGCRKSWAVIKNLAESAVVDLAEHSTSSLAILANEARWANAKSETFALTTTLTRQAALCDTAPNASSSSMSQSSQAHASACIAHAPDSDRAASTSLSQVIESGLLPTSVSSKALAWAKSYNLGWKWTTGGGKKANAKKVIQAHGLNGFGLLIIKTTDLQDMAFYVVVDRFAHSVVFSRLQVVRRRCAANTEPVDCVCWVHDGSKFADSVESTLLFLKYYDVCSKGHVVDVQACFLEHDLFEQLFVEPGYIPISEVMEHASKLFSMDKKTMKGVNVKIKKTKASCAAQAGADDNDRGSGVLAPPAADTQDVAESAEPEDNTFMDGDLLDTSGSDDNAEAGVDDNDDLDSSDMTVKELQRSIHALSTSGSSGIPSAKEVSHTADAIAGGGVVPPNAELQQEALLLLVRQRQESKRNREINASNAASRLEGVGDSDLMRMSLDISDDEDADDQIDISDAFDVWASNCCKTLRSLQDVKNAQAAHALGDHRSISLVLAHAHRVDGCSCVRCKSSNPVDAPDLLWITWLNNSAAHGLLGRKAREVKLDMENKVLFSTSGSAFMGLPELQCDDSHVDVLIPYVGAAMRKIKKTCRDRDQVPESFMQFKSFCEIMLDRLHYNLGDTVGIDDSEAASLSDHGQACLECLFHSQEWFWEEQRKEAAARAEQEIVQQVIGTPQQHRTPQQYSLTRHNIRQENAVSCMTLGEPAKPEPLLEPPRFATVDSPALDGKNATLPAAASDAPADAGKASETPAVAATKEESPTESDSSSSSESGAGEAAPKPEIIEVDGGAASESAHSSASPDDSQNEDSFGLGCV</sequence>
<feature type="region of interest" description="Disordered" evidence="2">
    <location>
        <begin position="1265"/>
        <end position="1376"/>
    </location>
</feature>
<evidence type="ECO:0000313" key="3">
    <source>
        <dbReference type="EMBL" id="CAE7193638.1"/>
    </source>
</evidence>
<feature type="coiled-coil region" evidence="1">
    <location>
        <begin position="380"/>
        <end position="407"/>
    </location>
</feature>
<reference evidence="3" key="1">
    <citation type="submission" date="2021-02" db="EMBL/GenBank/DDBJ databases">
        <authorList>
            <person name="Dougan E. K."/>
            <person name="Rhodes N."/>
            <person name="Thang M."/>
            <person name="Chan C."/>
        </authorList>
    </citation>
    <scope>NUCLEOTIDE SEQUENCE</scope>
</reference>
<dbReference type="Proteomes" id="UP000604046">
    <property type="component" value="Unassembled WGS sequence"/>
</dbReference>
<feature type="region of interest" description="Disordered" evidence="2">
    <location>
        <begin position="851"/>
        <end position="913"/>
    </location>
</feature>
<dbReference type="OrthoDB" id="439997at2759"/>
<evidence type="ECO:0000256" key="2">
    <source>
        <dbReference type="SAM" id="MobiDB-lite"/>
    </source>
</evidence>
<name>A0A812J5K1_9DINO</name>
<feature type="compositionally biased region" description="Acidic residues" evidence="2">
    <location>
        <begin position="899"/>
        <end position="913"/>
    </location>
</feature>
<feature type="compositionally biased region" description="Low complexity" evidence="2">
    <location>
        <begin position="1295"/>
        <end position="1309"/>
    </location>
</feature>
<feature type="compositionally biased region" description="Low complexity" evidence="2">
    <location>
        <begin position="1324"/>
        <end position="1333"/>
    </location>
</feature>
<feature type="compositionally biased region" description="Low complexity" evidence="2">
    <location>
        <begin position="1351"/>
        <end position="1361"/>
    </location>
</feature>
<organism evidence="3 4">
    <name type="scientific">Symbiodinium natans</name>
    <dbReference type="NCBI Taxonomy" id="878477"/>
    <lineage>
        <taxon>Eukaryota</taxon>
        <taxon>Sar</taxon>
        <taxon>Alveolata</taxon>
        <taxon>Dinophyceae</taxon>
        <taxon>Suessiales</taxon>
        <taxon>Symbiodiniaceae</taxon>
        <taxon>Symbiodinium</taxon>
    </lineage>
</organism>
<protein>
    <submittedName>
        <fullName evidence="3">Uncharacterized protein</fullName>
    </submittedName>
</protein>
<keyword evidence="4" id="KW-1185">Reference proteome</keyword>
<feature type="compositionally biased region" description="Low complexity" evidence="2">
    <location>
        <begin position="888"/>
        <end position="898"/>
    </location>
</feature>
<proteinExistence type="predicted"/>
<dbReference type="EMBL" id="CAJNDS010000335">
    <property type="protein sequence ID" value="CAE7193638.1"/>
    <property type="molecule type" value="Genomic_DNA"/>
</dbReference>
<evidence type="ECO:0000256" key="1">
    <source>
        <dbReference type="SAM" id="Coils"/>
    </source>
</evidence>
<evidence type="ECO:0000313" key="4">
    <source>
        <dbReference type="Proteomes" id="UP000604046"/>
    </source>
</evidence>
<keyword evidence="1" id="KW-0175">Coiled coil</keyword>
<comment type="caution">
    <text evidence="3">The sequence shown here is derived from an EMBL/GenBank/DDBJ whole genome shotgun (WGS) entry which is preliminary data.</text>
</comment>
<accession>A0A812J5K1</accession>